<sequence length="113" mass="13562">MWLIVPLTGHHYRLYTDNDNYSTYPERQRDSLHTESCLCILLGATEKKCLRTLLQESCRKDRQHTVEKNKKGILKWKDKHEVSLITTLHDRSEVTECRLEHRDQRPFKIIGWK</sequence>
<evidence type="ECO:0000313" key="1">
    <source>
        <dbReference type="EMBL" id="GFO18854.1"/>
    </source>
</evidence>
<name>A0AAV4BKK6_9GAST</name>
<evidence type="ECO:0000313" key="2">
    <source>
        <dbReference type="Proteomes" id="UP000735302"/>
    </source>
</evidence>
<accession>A0AAV4BKK6</accession>
<proteinExistence type="predicted"/>
<protein>
    <submittedName>
        <fullName evidence="1">Uncharacterized protein</fullName>
    </submittedName>
</protein>
<dbReference type="AlphaFoldDB" id="A0AAV4BKK6"/>
<dbReference type="EMBL" id="BLXT01004995">
    <property type="protein sequence ID" value="GFO18854.1"/>
    <property type="molecule type" value="Genomic_DNA"/>
</dbReference>
<keyword evidence="2" id="KW-1185">Reference proteome</keyword>
<organism evidence="1 2">
    <name type="scientific">Plakobranchus ocellatus</name>
    <dbReference type="NCBI Taxonomy" id="259542"/>
    <lineage>
        <taxon>Eukaryota</taxon>
        <taxon>Metazoa</taxon>
        <taxon>Spiralia</taxon>
        <taxon>Lophotrochozoa</taxon>
        <taxon>Mollusca</taxon>
        <taxon>Gastropoda</taxon>
        <taxon>Heterobranchia</taxon>
        <taxon>Euthyneura</taxon>
        <taxon>Panpulmonata</taxon>
        <taxon>Sacoglossa</taxon>
        <taxon>Placobranchoidea</taxon>
        <taxon>Plakobranchidae</taxon>
        <taxon>Plakobranchus</taxon>
    </lineage>
</organism>
<comment type="caution">
    <text evidence="1">The sequence shown here is derived from an EMBL/GenBank/DDBJ whole genome shotgun (WGS) entry which is preliminary data.</text>
</comment>
<dbReference type="Proteomes" id="UP000735302">
    <property type="component" value="Unassembled WGS sequence"/>
</dbReference>
<gene>
    <name evidence="1" type="ORF">PoB_004535900</name>
</gene>
<reference evidence="1 2" key="1">
    <citation type="journal article" date="2021" name="Elife">
        <title>Chloroplast acquisition without the gene transfer in kleptoplastic sea slugs, Plakobranchus ocellatus.</title>
        <authorList>
            <person name="Maeda T."/>
            <person name="Takahashi S."/>
            <person name="Yoshida T."/>
            <person name="Shimamura S."/>
            <person name="Takaki Y."/>
            <person name="Nagai Y."/>
            <person name="Toyoda A."/>
            <person name="Suzuki Y."/>
            <person name="Arimoto A."/>
            <person name="Ishii H."/>
            <person name="Satoh N."/>
            <person name="Nishiyama T."/>
            <person name="Hasebe M."/>
            <person name="Maruyama T."/>
            <person name="Minagawa J."/>
            <person name="Obokata J."/>
            <person name="Shigenobu S."/>
        </authorList>
    </citation>
    <scope>NUCLEOTIDE SEQUENCE [LARGE SCALE GENOMIC DNA]</scope>
</reference>